<dbReference type="AlphaFoldDB" id="A0AA88KSV9"/>
<evidence type="ECO:0000256" key="1">
    <source>
        <dbReference type="SAM" id="MobiDB-lite"/>
    </source>
</evidence>
<protein>
    <submittedName>
        <fullName evidence="2">Uncharacterized protein</fullName>
    </submittedName>
</protein>
<name>A0AA88KSV9_ARTSF</name>
<reference evidence="2" key="1">
    <citation type="submission" date="2023-07" db="EMBL/GenBank/DDBJ databases">
        <title>Chromosome-level genome assembly of Artemia franciscana.</title>
        <authorList>
            <person name="Jo E."/>
        </authorList>
    </citation>
    <scope>NUCLEOTIDE SEQUENCE</scope>
    <source>
        <tissue evidence="2">Whole body</tissue>
    </source>
</reference>
<dbReference type="EMBL" id="JAVRJZ010000021">
    <property type="protein sequence ID" value="KAK2705343.1"/>
    <property type="molecule type" value="Genomic_DNA"/>
</dbReference>
<keyword evidence="3" id="KW-1185">Reference proteome</keyword>
<proteinExistence type="predicted"/>
<evidence type="ECO:0000313" key="2">
    <source>
        <dbReference type="EMBL" id="KAK2705343.1"/>
    </source>
</evidence>
<sequence>MSFRDLKAKNSKKFAEEMKVISWETVLEEKDPSKAFQKFYVTLNQIYDRTCHVNTVKLKNNSPRKPWLDEELLYMIQHRNYLFQYYSGQPNYYNLAQFIEYRNKTNTLRRRKMKNYYTAYFKENKNDLKRTWKAINEVIKGAKKKQMIAIQTNDGIAENPVEVAELFADDFWNIEKMIQSKTPNHQPSTLEFEDNRGNGHQMNIEPFTTDEVKKKM</sequence>
<accession>A0AA88KSV9</accession>
<gene>
    <name evidence="2" type="ORF">QYM36_017398</name>
</gene>
<feature type="region of interest" description="Disordered" evidence="1">
    <location>
        <begin position="193"/>
        <end position="216"/>
    </location>
</feature>
<organism evidence="2 3">
    <name type="scientific">Artemia franciscana</name>
    <name type="common">Brine shrimp</name>
    <name type="synonym">Artemia sanfranciscana</name>
    <dbReference type="NCBI Taxonomy" id="6661"/>
    <lineage>
        <taxon>Eukaryota</taxon>
        <taxon>Metazoa</taxon>
        <taxon>Ecdysozoa</taxon>
        <taxon>Arthropoda</taxon>
        <taxon>Crustacea</taxon>
        <taxon>Branchiopoda</taxon>
        <taxon>Anostraca</taxon>
        <taxon>Artemiidae</taxon>
        <taxon>Artemia</taxon>
    </lineage>
</organism>
<comment type="caution">
    <text evidence="2">The sequence shown here is derived from an EMBL/GenBank/DDBJ whole genome shotgun (WGS) entry which is preliminary data.</text>
</comment>
<dbReference type="Proteomes" id="UP001187531">
    <property type="component" value="Unassembled WGS sequence"/>
</dbReference>
<evidence type="ECO:0000313" key="3">
    <source>
        <dbReference type="Proteomes" id="UP001187531"/>
    </source>
</evidence>